<dbReference type="Proteomes" id="UP000002668">
    <property type="component" value="Genome"/>
</dbReference>
<evidence type="ECO:0000259" key="4">
    <source>
        <dbReference type="Pfam" id="PF01494"/>
    </source>
</evidence>
<dbReference type="Pfam" id="PF01494">
    <property type="entry name" value="FAD_binding_3"/>
    <property type="match status" value="1"/>
</dbReference>
<dbReference type="InterPro" id="IPR002938">
    <property type="entry name" value="FAD-bd"/>
</dbReference>
<dbReference type="InParanoid" id="E5A7W7"/>
<dbReference type="GO" id="GO:0071949">
    <property type="term" value="F:FAD binding"/>
    <property type="evidence" value="ECO:0007669"/>
    <property type="project" value="InterPro"/>
</dbReference>
<dbReference type="HOGENOM" id="CLU_1468426_0_0_1"/>
<dbReference type="PANTHER" id="PTHR46720:SF3">
    <property type="entry name" value="FAD-BINDING DOMAIN-CONTAINING PROTEIN-RELATED"/>
    <property type="match status" value="1"/>
</dbReference>
<keyword evidence="3" id="KW-0560">Oxidoreductase</keyword>
<keyword evidence="1" id="KW-0285">Flavoprotein</keyword>
<feature type="domain" description="FAD-binding" evidence="4">
    <location>
        <begin position="61"/>
        <end position="131"/>
    </location>
</feature>
<dbReference type="eggNOG" id="KOG2614">
    <property type="taxonomic scope" value="Eukaryota"/>
</dbReference>
<dbReference type="EMBL" id="FP929137">
    <property type="protein sequence ID" value="CBX99712.1"/>
    <property type="molecule type" value="Genomic_DNA"/>
</dbReference>
<reference evidence="6" key="1">
    <citation type="journal article" date="2011" name="Nat. Commun.">
        <title>Effector diversification within compartments of the Leptosphaeria maculans genome affected by Repeat-Induced Point mutations.</title>
        <authorList>
            <person name="Rouxel T."/>
            <person name="Grandaubert J."/>
            <person name="Hane J.K."/>
            <person name="Hoede C."/>
            <person name="van de Wouw A.P."/>
            <person name="Couloux A."/>
            <person name="Dominguez V."/>
            <person name="Anthouard V."/>
            <person name="Bally P."/>
            <person name="Bourras S."/>
            <person name="Cozijnsen A.J."/>
            <person name="Ciuffetti L.M."/>
            <person name="Degrave A."/>
            <person name="Dilmaghani A."/>
            <person name="Duret L."/>
            <person name="Fudal I."/>
            <person name="Goodwin S.B."/>
            <person name="Gout L."/>
            <person name="Glaser N."/>
            <person name="Linglin J."/>
            <person name="Kema G.H.J."/>
            <person name="Lapalu N."/>
            <person name="Lawrence C.B."/>
            <person name="May K."/>
            <person name="Meyer M."/>
            <person name="Ollivier B."/>
            <person name="Poulain J."/>
            <person name="Schoch C.L."/>
            <person name="Simon A."/>
            <person name="Spatafora J.W."/>
            <person name="Stachowiak A."/>
            <person name="Turgeon B.G."/>
            <person name="Tyler B.M."/>
            <person name="Vincent D."/>
            <person name="Weissenbach J."/>
            <person name="Amselem J."/>
            <person name="Quesneville H."/>
            <person name="Oliver R.P."/>
            <person name="Wincker P."/>
            <person name="Balesdent M.-H."/>
            <person name="Howlett B.J."/>
        </authorList>
    </citation>
    <scope>NUCLEOTIDE SEQUENCE [LARGE SCALE GENOMIC DNA]</scope>
    <source>
        <strain evidence="6">JN3 / isolate v23.1.3 / race Av1-4-5-6-7-8</strain>
    </source>
</reference>
<dbReference type="SUPFAM" id="SSF54373">
    <property type="entry name" value="FAD-linked reductases, C-terminal domain"/>
    <property type="match status" value="1"/>
</dbReference>
<dbReference type="PANTHER" id="PTHR46720">
    <property type="entry name" value="HYDROXYLASE, PUTATIVE (AFU_ORTHOLOGUE AFUA_3G01460)-RELATED"/>
    <property type="match status" value="1"/>
</dbReference>
<dbReference type="InterPro" id="IPR051104">
    <property type="entry name" value="FAD_monoxygenase"/>
</dbReference>
<dbReference type="InterPro" id="IPR036188">
    <property type="entry name" value="FAD/NAD-bd_sf"/>
</dbReference>
<evidence type="ECO:0000313" key="5">
    <source>
        <dbReference type="EMBL" id="CBX99712.1"/>
    </source>
</evidence>
<dbReference type="VEuPathDB" id="FungiDB:LEMA_P073010.1"/>
<proteinExistence type="predicted"/>
<dbReference type="GeneID" id="13292789"/>
<evidence type="ECO:0000313" key="6">
    <source>
        <dbReference type="Proteomes" id="UP000002668"/>
    </source>
</evidence>
<name>E5A7W7_LEPMJ</name>
<evidence type="ECO:0000256" key="3">
    <source>
        <dbReference type="ARBA" id="ARBA00023002"/>
    </source>
</evidence>
<dbReference type="PRINTS" id="PR00420">
    <property type="entry name" value="RNGMNOXGNASE"/>
</dbReference>
<protein>
    <recommendedName>
        <fullName evidence="4">FAD-binding domain-containing protein</fullName>
    </recommendedName>
</protein>
<dbReference type="OMA" id="SREACDI"/>
<dbReference type="Gene3D" id="3.50.50.60">
    <property type="entry name" value="FAD/NAD(P)-binding domain"/>
    <property type="match status" value="1"/>
</dbReference>
<keyword evidence="6" id="KW-1185">Reference proteome</keyword>
<dbReference type="STRING" id="985895.E5A7W7"/>
<dbReference type="SUPFAM" id="SSF51905">
    <property type="entry name" value="FAD/NAD(P)-binding domain"/>
    <property type="match status" value="1"/>
</dbReference>
<sequence length="184" mass="21168">MVASPRDQSTSLTWDRDDWTVPATTEEFLDDFKGWYPPLLKIFAEHRSPYKWALFAMPHDRPYYRGRVCLLGDSAHATTPHIGAGAGMAMEDAYMLSSLIASVADVSEIEHAFQAYDASRRPRTQKCIQQSFRIFQAYSLSMPGVGDDTKAMKERLEEAYRWLWHEDLEAQMEKAKEQLRTRIG</sequence>
<evidence type="ECO:0000256" key="2">
    <source>
        <dbReference type="ARBA" id="ARBA00022827"/>
    </source>
</evidence>
<dbReference type="OrthoDB" id="417877at2759"/>
<organism evidence="6">
    <name type="scientific">Leptosphaeria maculans (strain JN3 / isolate v23.1.3 / race Av1-4-5-6-7-8)</name>
    <name type="common">Blackleg fungus</name>
    <name type="synonym">Phoma lingam</name>
    <dbReference type="NCBI Taxonomy" id="985895"/>
    <lineage>
        <taxon>Eukaryota</taxon>
        <taxon>Fungi</taxon>
        <taxon>Dikarya</taxon>
        <taxon>Ascomycota</taxon>
        <taxon>Pezizomycotina</taxon>
        <taxon>Dothideomycetes</taxon>
        <taxon>Pleosporomycetidae</taxon>
        <taxon>Pleosporales</taxon>
        <taxon>Pleosporineae</taxon>
        <taxon>Leptosphaeriaceae</taxon>
        <taxon>Plenodomus</taxon>
        <taxon>Plenodomus lingam/Leptosphaeria maculans species complex</taxon>
    </lineage>
</organism>
<gene>
    <name evidence="5" type="ORF">LEMA_P073010.1</name>
</gene>
<dbReference type="GO" id="GO:0016491">
    <property type="term" value="F:oxidoreductase activity"/>
    <property type="evidence" value="ECO:0007669"/>
    <property type="project" value="UniProtKB-KW"/>
</dbReference>
<accession>E5A7W7</accession>
<evidence type="ECO:0000256" key="1">
    <source>
        <dbReference type="ARBA" id="ARBA00022630"/>
    </source>
</evidence>
<dbReference type="AlphaFoldDB" id="E5A7W7"/>
<keyword evidence="2" id="KW-0274">FAD</keyword>
<dbReference type="GO" id="GO:0044550">
    <property type="term" value="P:secondary metabolite biosynthetic process"/>
    <property type="evidence" value="ECO:0007669"/>
    <property type="project" value="TreeGrafter"/>
</dbReference>